<reference evidence="2" key="1">
    <citation type="journal article" date="2022" name="Mol. Ecol. Resour.">
        <title>The genomes of chicory, endive, great burdock and yacon provide insights into Asteraceae palaeo-polyploidization history and plant inulin production.</title>
        <authorList>
            <person name="Fan W."/>
            <person name="Wang S."/>
            <person name="Wang H."/>
            <person name="Wang A."/>
            <person name="Jiang F."/>
            <person name="Liu H."/>
            <person name="Zhao H."/>
            <person name="Xu D."/>
            <person name="Zhang Y."/>
        </authorList>
    </citation>
    <scope>NUCLEOTIDE SEQUENCE [LARGE SCALE GENOMIC DNA]</scope>
    <source>
        <strain evidence="2">cv. Yunnan</strain>
    </source>
</reference>
<dbReference type="Proteomes" id="UP001056120">
    <property type="component" value="Linkage Group LG01"/>
</dbReference>
<protein>
    <submittedName>
        <fullName evidence="1">Uncharacterized protein</fullName>
    </submittedName>
</protein>
<dbReference type="EMBL" id="CM042018">
    <property type="protein sequence ID" value="KAI3827663.1"/>
    <property type="molecule type" value="Genomic_DNA"/>
</dbReference>
<evidence type="ECO:0000313" key="2">
    <source>
        <dbReference type="Proteomes" id="UP001056120"/>
    </source>
</evidence>
<reference evidence="1 2" key="2">
    <citation type="journal article" date="2022" name="Mol. Ecol. Resour.">
        <title>The genomes of chicory, endive, great burdock and yacon provide insights into Asteraceae paleo-polyploidization history and plant inulin production.</title>
        <authorList>
            <person name="Fan W."/>
            <person name="Wang S."/>
            <person name="Wang H."/>
            <person name="Wang A."/>
            <person name="Jiang F."/>
            <person name="Liu H."/>
            <person name="Zhao H."/>
            <person name="Xu D."/>
            <person name="Zhang Y."/>
        </authorList>
    </citation>
    <scope>NUCLEOTIDE SEQUENCE [LARGE SCALE GENOMIC DNA]</scope>
    <source>
        <strain evidence="2">cv. Yunnan</strain>
        <tissue evidence="1">Leaves</tissue>
    </source>
</reference>
<organism evidence="1 2">
    <name type="scientific">Smallanthus sonchifolius</name>
    <dbReference type="NCBI Taxonomy" id="185202"/>
    <lineage>
        <taxon>Eukaryota</taxon>
        <taxon>Viridiplantae</taxon>
        <taxon>Streptophyta</taxon>
        <taxon>Embryophyta</taxon>
        <taxon>Tracheophyta</taxon>
        <taxon>Spermatophyta</taxon>
        <taxon>Magnoliopsida</taxon>
        <taxon>eudicotyledons</taxon>
        <taxon>Gunneridae</taxon>
        <taxon>Pentapetalae</taxon>
        <taxon>asterids</taxon>
        <taxon>campanulids</taxon>
        <taxon>Asterales</taxon>
        <taxon>Asteraceae</taxon>
        <taxon>Asteroideae</taxon>
        <taxon>Heliantheae alliance</taxon>
        <taxon>Millerieae</taxon>
        <taxon>Smallanthus</taxon>
    </lineage>
</organism>
<gene>
    <name evidence="1" type="ORF">L1987_01744</name>
</gene>
<sequence length="271" mass="31912">MDVRQRYLEEDVVDGDLCGKEKKTWSGGLEKNKRCLLVMDARQRYLEEDVVDGDLCGKEKKTWSGGLEKNKRCLLVLVKPFWLYKMGDNWGKRQMVIGLYLEDAKLNDITLEAQIDLLQYHEMDMHKGNEEMITKEGLKTQLNDVVPKYTKCKAELEAIKLLRKNYNFKTTSNSLLAEEDEEEKDDIPDEKLHYTTEPLPYQWDMKKVEQRLQREKIKKEQKMKQEQRRKKRSKLVHITSNSQMEANKDNGSQRITQRKLQSLGNIVIVIV</sequence>
<comment type="caution">
    <text evidence="1">The sequence shown here is derived from an EMBL/GenBank/DDBJ whole genome shotgun (WGS) entry which is preliminary data.</text>
</comment>
<evidence type="ECO:0000313" key="1">
    <source>
        <dbReference type="EMBL" id="KAI3827663.1"/>
    </source>
</evidence>
<keyword evidence="2" id="KW-1185">Reference proteome</keyword>
<name>A0ACB9K5Z8_9ASTR</name>
<proteinExistence type="predicted"/>
<accession>A0ACB9K5Z8</accession>